<sequence>MAQKYFDAATLRMSFVKGTNEEGKEVFTTKSFTGMKEDATAAQLQQFSTAIASLTTYELAKTFITTQHTVE</sequence>
<dbReference type="RefSeq" id="WP_066466414.1">
    <property type="nucleotide sequence ID" value="NZ_MATO01000069.1"/>
</dbReference>
<dbReference type="EMBL" id="MATO01000069">
    <property type="protein sequence ID" value="OCS85100.1"/>
    <property type="molecule type" value="Genomic_DNA"/>
</dbReference>
<organism evidence="2 3">
    <name type="scientific">Caryophanon latum</name>
    <dbReference type="NCBI Taxonomy" id="33977"/>
    <lineage>
        <taxon>Bacteria</taxon>
        <taxon>Bacillati</taxon>
        <taxon>Bacillota</taxon>
        <taxon>Bacilli</taxon>
        <taxon>Bacillales</taxon>
        <taxon>Caryophanaceae</taxon>
        <taxon>Caryophanon</taxon>
    </lineage>
</organism>
<reference evidence="2 3" key="1">
    <citation type="submission" date="2016-07" db="EMBL/GenBank/DDBJ databases">
        <title>Caryophanon latum genome sequencing.</title>
        <authorList>
            <person name="Verma A."/>
            <person name="Pal Y."/>
            <person name="Krishnamurthi S."/>
        </authorList>
    </citation>
    <scope>NUCLEOTIDE SEQUENCE [LARGE SCALE GENOMIC DNA]</scope>
    <source>
        <strain evidence="2 3">DSM 14151</strain>
    </source>
</reference>
<protein>
    <recommendedName>
        <fullName evidence="1">DUF1659 domain-containing protein</fullName>
    </recommendedName>
</protein>
<evidence type="ECO:0000313" key="3">
    <source>
        <dbReference type="Proteomes" id="UP000093482"/>
    </source>
</evidence>
<dbReference type="AlphaFoldDB" id="A0A1C0YD69"/>
<comment type="caution">
    <text evidence="2">The sequence shown here is derived from an EMBL/GenBank/DDBJ whole genome shotgun (WGS) entry which is preliminary data.</text>
</comment>
<feature type="domain" description="DUF1659" evidence="1">
    <location>
        <begin position="4"/>
        <end position="70"/>
    </location>
</feature>
<proteinExistence type="predicted"/>
<gene>
    <name evidence="2" type="ORF">A6K76_15415</name>
</gene>
<name>A0A1C0YD69_9BACL</name>
<evidence type="ECO:0000313" key="2">
    <source>
        <dbReference type="EMBL" id="OCS85100.1"/>
    </source>
</evidence>
<dbReference type="OrthoDB" id="48766at2"/>
<dbReference type="InterPro" id="IPR012454">
    <property type="entry name" value="DUF1659"/>
</dbReference>
<dbReference type="Pfam" id="PF07872">
    <property type="entry name" value="DUF1659"/>
    <property type="match status" value="1"/>
</dbReference>
<evidence type="ECO:0000259" key="1">
    <source>
        <dbReference type="Pfam" id="PF07872"/>
    </source>
</evidence>
<keyword evidence="3" id="KW-1185">Reference proteome</keyword>
<accession>A0A1C0YD69</accession>
<dbReference type="Proteomes" id="UP000093482">
    <property type="component" value="Unassembled WGS sequence"/>
</dbReference>